<name>A0A918UJ54_9BACT</name>
<dbReference type="GO" id="GO:0004622">
    <property type="term" value="F:phosphatidylcholine lysophospholipase activity"/>
    <property type="evidence" value="ECO:0007669"/>
    <property type="project" value="TreeGrafter"/>
</dbReference>
<evidence type="ECO:0000313" key="3">
    <source>
        <dbReference type="Proteomes" id="UP000619457"/>
    </source>
</evidence>
<organism evidence="2 3">
    <name type="scientific">Echinicola pacifica</name>
    <dbReference type="NCBI Taxonomy" id="346377"/>
    <lineage>
        <taxon>Bacteria</taxon>
        <taxon>Pseudomonadati</taxon>
        <taxon>Bacteroidota</taxon>
        <taxon>Cytophagia</taxon>
        <taxon>Cytophagales</taxon>
        <taxon>Cyclobacteriaceae</taxon>
        <taxon>Echinicola</taxon>
    </lineage>
</organism>
<proteinExistence type="predicted"/>
<dbReference type="AlphaFoldDB" id="A0A918UJ54"/>
<protein>
    <recommendedName>
        <fullName evidence="1">SGNH hydrolase-type esterase domain-containing protein</fullName>
    </recommendedName>
</protein>
<keyword evidence="3" id="KW-1185">Reference proteome</keyword>
<sequence>MMIDPKSMALKASMPKKCKHMDSLLRPHSPWRVSCAIGLFLLLPLFGWAQQGKPDQGDYGDPIVFSDSPEWGSYSKKKSVYYAHVDQWPADGSLTVDKSLLVLEAWLLPDTPLELSPEGDRILLPNSAKMAEDAVVKMHMIPSDDWPNLSKYKAANEQLLAKKKKPVTVLMGDSITESWERADSAFFKDNPLINRGISGQTTAQMLLRFRQDVLALEPQVVAILGGTNDLAANRGPSTIPQITGNIFSMAELAQAKGLKVILCSVLPAANYSWRPGIAPSEDILAINKILAEYALKNNLKYLDYYSPMVDENKALKPGLGRDTVHPSLEGYQIMEKLLLESIQEVL</sequence>
<accession>A0A918UJ54</accession>
<gene>
    <name evidence="2" type="ORF">GCM10007049_01640</name>
</gene>
<evidence type="ECO:0000313" key="2">
    <source>
        <dbReference type="EMBL" id="GGZ13501.1"/>
    </source>
</evidence>
<dbReference type="Proteomes" id="UP000619457">
    <property type="component" value="Unassembled WGS sequence"/>
</dbReference>
<evidence type="ECO:0000259" key="1">
    <source>
        <dbReference type="Pfam" id="PF13472"/>
    </source>
</evidence>
<dbReference type="InterPro" id="IPR036514">
    <property type="entry name" value="SGNH_hydro_sf"/>
</dbReference>
<dbReference type="CDD" id="cd04501">
    <property type="entry name" value="SGNH_hydrolase_like_4"/>
    <property type="match status" value="1"/>
</dbReference>
<dbReference type="EMBL" id="BMWX01000001">
    <property type="protein sequence ID" value="GGZ13501.1"/>
    <property type="molecule type" value="Genomic_DNA"/>
</dbReference>
<reference evidence="2" key="2">
    <citation type="submission" date="2020-09" db="EMBL/GenBank/DDBJ databases">
        <authorList>
            <person name="Sun Q."/>
            <person name="Kim S."/>
        </authorList>
    </citation>
    <scope>NUCLEOTIDE SEQUENCE</scope>
    <source>
        <strain evidence="2">KCTC 12368</strain>
    </source>
</reference>
<dbReference type="InterPro" id="IPR051532">
    <property type="entry name" value="Ester_Hydrolysis_Enzymes"/>
</dbReference>
<feature type="domain" description="SGNH hydrolase-type esterase" evidence="1">
    <location>
        <begin position="171"/>
        <end position="333"/>
    </location>
</feature>
<dbReference type="PANTHER" id="PTHR30383:SF5">
    <property type="entry name" value="SGNH HYDROLASE-TYPE ESTERASE DOMAIN-CONTAINING PROTEIN"/>
    <property type="match status" value="1"/>
</dbReference>
<dbReference type="SUPFAM" id="SSF52266">
    <property type="entry name" value="SGNH hydrolase"/>
    <property type="match status" value="1"/>
</dbReference>
<dbReference type="Pfam" id="PF13472">
    <property type="entry name" value="Lipase_GDSL_2"/>
    <property type="match status" value="1"/>
</dbReference>
<comment type="caution">
    <text evidence="2">The sequence shown here is derived from an EMBL/GenBank/DDBJ whole genome shotgun (WGS) entry which is preliminary data.</text>
</comment>
<dbReference type="PANTHER" id="PTHR30383">
    <property type="entry name" value="THIOESTERASE 1/PROTEASE 1/LYSOPHOSPHOLIPASE L1"/>
    <property type="match status" value="1"/>
</dbReference>
<reference evidence="2" key="1">
    <citation type="journal article" date="2014" name="Int. J. Syst. Evol. Microbiol.">
        <title>Complete genome sequence of Corynebacterium casei LMG S-19264T (=DSM 44701T), isolated from a smear-ripened cheese.</title>
        <authorList>
            <consortium name="US DOE Joint Genome Institute (JGI-PGF)"/>
            <person name="Walter F."/>
            <person name="Albersmeier A."/>
            <person name="Kalinowski J."/>
            <person name="Ruckert C."/>
        </authorList>
    </citation>
    <scope>NUCLEOTIDE SEQUENCE</scope>
    <source>
        <strain evidence="2">KCTC 12368</strain>
    </source>
</reference>
<dbReference type="InterPro" id="IPR013830">
    <property type="entry name" value="SGNH_hydro"/>
</dbReference>
<dbReference type="Gene3D" id="3.40.50.1110">
    <property type="entry name" value="SGNH hydrolase"/>
    <property type="match status" value="1"/>
</dbReference>